<dbReference type="SUPFAM" id="SSF159594">
    <property type="entry name" value="XCC0632-like"/>
    <property type="match status" value="1"/>
</dbReference>
<feature type="domain" description="ABC-type transport auxiliary lipoprotein component" evidence="1">
    <location>
        <begin position="38"/>
        <end position="195"/>
    </location>
</feature>
<proteinExistence type="predicted"/>
<dbReference type="AlphaFoldDB" id="A0A182CXW3"/>
<name>A0A182CXW3_BLAVI</name>
<accession>A0A182CXW3</accession>
<dbReference type="EMBL" id="AP014854">
    <property type="protein sequence ID" value="BAR97954.1"/>
    <property type="molecule type" value="Genomic_DNA"/>
</dbReference>
<organism evidence="2">
    <name type="scientific">Blastochloris viridis</name>
    <name type="common">Rhodopseudomonas viridis</name>
    <dbReference type="NCBI Taxonomy" id="1079"/>
    <lineage>
        <taxon>Bacteria</taxon>
        <taxon>Pseudomonadati</taxon>
        <taxon>Pseudomonadota</taxon>
        <taxon>Alphaproteobacteria</taxon>
        <taxon>Hyphomicrobiales</taxon>
        <taxon>Blastochloridaceae</taxon>
        <taxon>Blastochloris</taxon>
    </lineage>
</organism>
<dbReference type="InterPro" id="IPR005586">
    <property type="entry name" value="ABC_trans_aux"/>
</dbReference>
<gene>
    <name evidence="2" type="ORF">BV133_361</name>
</gene>
<protein>
    <submittedName>
        <fullName evidence="2">Membrane lipoprotein lipid attachment site containing protein</fullName>
    </submittedName>
</protein>
<sequence length="203" mass="21011">MVMAQAGRGAGGVRVALLVGAAALALAGCGGPPKATFDLTAPHDVRVTSPTPRGLMVVAQPTALQVLDSEQIAVLPRPGEVTYADNSQWTDRLPNLLQARIIQAFENASRLRAVGRPSDRLTPDWSLITEIRQFGVVVEAGLPIAVVEISAKLVTDRGGRIVAGKVFHAAGPGATDGAGAAAALDRALGVVLRDMVAWATARI</sequence>
<evidence type="ECO:0000313" key="2">
    <source>
        <dbReference type="EMBL" id="BAR97954.1"/>
    </source>
</evidence>
<keyword evidence="2" id="KW-0449">Lipoprotein</keyword>
<evidence type="ECO:0000259" key="1">
    <source>
        <dbReference type="Pfam" id="PF03886"/>
    </source>
</evidence>
<dbReference type="Pfam" id="PF03886">
    <property type="entry name" value="ABC_trans_aux"/>
    <property type="match status" value="1"/>
</dbReference>
<dbReference type="Gene3D" id="3.40.50.10610">
    <property type="entry name" value="ABC-type transport auxiliary lipoprotein component"/>
    <property type="match status" value="1"/>
</dbReference>
<reference evidence="2" key="1">
    <citation type="journal article" date="2015" name="Genome Announc.">
        <title>Complete Genome Sequence of the Bacteriochlorophyll b-Producing Photosynthetic Bacterium Blastochloris viridis.</title>
        <authorList>
            <person name="Tsukatani Y."/>
            <person name="Hirose Y."/>
            <person name="Harada J."/>
            <person name="Misawa N."/>
            <person name="Mori K."/>
            <person name="Inoue K."/>
            <person name="Tamiaki H."/>
        </authorList>
    </citation>
    <scope>NUCLEOTIDE SEQUENCE [LARGE SCALE GENOMIC DNA]</scope>
    <source>
        <strain evidence="2">DSM 133</strain>
    </source>
</reference>